<accession>A0A5C3M0U8</accession>
<sequence>MRTDIPSSCPHTPPSPRPSLRYPMSKQVPERRWFYDSTLSKDSIKQVNQTKEVGDTYAQGVCKSLVEWNSIV</sequence>
<name>A0A5C3M0U8_9AGAR</name>
<evidence type="ECO:0000313" key="3">
    <source>
        <dbReference type="Proteomes" id="UP000308652"/>
    </source>
</evidence>
<dbReference type="EMBL" id="ML213606">
    <property type="protein sequence ID" value="TFK37768.1"/>
    <property type="molecule type" value="Genomic_DNA"/>
</dbReference>
<feature type="region of interest" description="Disordered" evidence="1">
    <location>
        <begin position="1"/>
        <end position="23"/>
    </location>
</feature>
<dbReference type="Proteomes" id="UP000308652">
    <property type="component" value="Unassembled WGS sequence"/>
</dbReference>
<protein>
    <submittedName>
        <fullName evidence="2">Uncharacterized protein</fullName>
    </submittedName>
</protein>
<feature type="compositionally biased region" description="Polar residues" evidence="1">
    <location>
        <begin position="1"/>
        <end position="10"/>
    </location>
</feature>
<reference evidence="2 3" key="1">
    <citation type="journal article" date="2019" name="Nat. Ecol. Evol.">
        <title>Megaphylogeny resolves global patterns of mushroom evolution.</title>
        <authorList>
            <person name="Varga T."/>
            <person name="Krizsan K."/>
            <person name="Foldi C."/>
            <person name="Dima B."/>
            <person name="Sanchez-Garcia M."/>
            <person name="Sanchez-Ramirez S."/>
            <person name="Szollosi G.J."/>
            <person name="Szarkandi J.G."/>
            <person name="Papp V."/>
            <person name="Albert L."/>
            <person name="Andreopoulos W."/>
            <person name="Angelini C."/>
            <person name="Antonin V."/>
            <person name="Barry K.W."/>
            <person name="Bougher N.L."/>
            <person name="Buchanan P."/>
            <person name="Buyck B."/>
            <person name="Bense V."/>
            <person name="Catcheside P."/>
            <person name="Chovatia M."/>
            <person name="Cooper J."/>
            <person name="Damon W."/>
            <person name="Desjardin D."/>
            <person name="Finy P."/>
            <person name="Geml J."/>
            <person name="Haridas S."/>
            <person name="Hughes K."/>
            <person name="Justo A."/>
            <person name="Karasinski D."/>
            <person name="Kautmanova I."/>
            <person name="Kiss B."/>
            <person name="Kocsube S."/>
            <person name="Kotiranta H."/>
            <person name="LaButti K.M."/>
            <person name="Lechner B.E."/>
            <person name="Liimatainen K."/>
            <person name="Lipzen A."/>
            <person name="Lukacs Z."/>
            <person name="Mihaltcheva S."/>
            <person name="Morgado L.N."/>
            <person name="Niskanen T."/>
            <person name="Noordeloos M.E."/>
            <person name="Ohm R.A."/>
            <person name="Ortiz-Santana B."/>
            <person name="Ovrebo C."/>
            <person name="Racz N."/>
            <person name="Riley R."/>
            <person name="Savchenko A."/>
            <person name="Shiryaev A."/>
            <person name="Soop K."/>
            <person name="Spirin V."/>
            <person name="Szebenyi C."/>
            <person name="Tomsovsky M."/>
            <person name="Tulloss R.E."/>
            <person name="Uehling J."/>
            <person name="Grigoriev I.V."/>
            <person name="Vagvolgyi C."/>
            <person name="Papp T."/>
            <person name="Martin F.M."/>
            <person name="Miettinen O."/>
            <person name="Hibbett D.S."/>
            <person name="Nagy L.G."/>
        </authorList>
    </citation>
    <scope>NUCLEOTIDE SEQUENCE [LARGE SCALE GENOMIC DNA]</scope>
    <source>
        <strain evidence="2 3">CBS 166.37</strain>
    </source>
</reference>
<dbReference type="AlphaFoldDB" id="A0A5C3M0U8"/>
<gene>
    <name evidence="2" type="ORF">BDQ12DRAFT_684664</name>
</gene>
<keyword evidence="3" id="KW-1185">Reference proteome</keyword>
<evidence type="ECO:0000256" key="1">
    <source>
        <dbReference type="SAM" id="MobiDB-lite"/>
    </source>
</evidence>
<evidence type="ECO:0000313" key="2">
    <source>
        <dbReference type="EMBL" id="TFK37768.1"/>
    </source>
</evidence>
<organism evidence="2 3">
    <name type="scientific">Crucibulum laeve</name>
    <dbReference type="NCBI Taxonomy" id="68775"/>
    <lineage>
        <taxon>Eukaryota</taxon>
        <taxon>Fungi</taxon>
        <taxon>Dikarya</taxon>
        <taxon>Basidiomycota</taxon>
        <taxon>Agaricomycotina</taxon>
        <taxon>Agaricomycetes</taxon>
        <taxon>Agaricomycetidae</taxon>
        <taxon>Agaricales</taxon>
        <taxon>Agaricineae</taxon>
        <taxon>Nidulariaceae</taxon>
        <taxon>Crucibulum</taxon>
    </lineage>
</organism>
<proteinExistence type="predicted"/>